<gene>
    <name evidence="1" type="ORF">BURMUCGD2_4783</name>
</gene>
<protein>
    <submittedName>
        <fullName evidence="1">Uncharacterized protein</fullName>
    </submittedName>
</protein>
<proteinExistence type="predicted"/>
<dbReference type="EMBL" id="ACFC01000001">
    <property type="protein sequence ID" value="EEE09410.1"/>
    <property type="molecule type" value="Genomic_DNA"/>
</dbReference>
<reference evidence="1 2" key="1">
    <citation type="journal article" date="2012" name="J. Bacteriol.">
        <title>Draft Genome Sequence Determination for Cystic Fibrosis and Chronic Granulomatous Disease Burkholderia multivorans Isolates.</title>
        <authorList>
            <person name="Varga J.J."/>
            <person name="Losada L."/>
            <person name="Zelazny A.M."/>
            <person name="Brinkac L."/>
            <person name="Harkins D."/>
            <person name="Radune D."/>
            <person name="Hostetler J."/>
            <person name="Sampaio E.P."/>
            <person name="Ronning C.M."/>
            <person name="Nierman W.C."/>
            <person name="Greenberg D.E."/>
            <person name="Holland S.M."/>
            <person name="Goldberg J.B."/>
        </authorList>
    </citation>
    <scope>NUCLEOTIDE SEQUENCE [LARGE SCALE GENOMIC DNA]</scope>
    <source>
        <strain evidence="1 2">CGD2</strain>
    </source>
</reference>
<accession>B9BI77</accession>
<evidence type="ECO:0000313" key="2">
    <source>
        <dbReference type="Proteomes" id="UP000004535"/>
    </source>
</evidence>
<sequence>MKSVGIGSGASPARRESVSYRYDILLRLRRAATRWNIARFGRHAGQAGIGRSRS</sequence>
<dbReference type="Proteomes" id="UP000004535">
    <property type="component" value="Unassembled WGS sequence"/>
</dbReference>
<evidence type="ECO:0000313" key="1">
    <source>
        <dbReference type="EMBL" id="EEE09410.1"/>
    </source>
</evidence>
<name>B9BI77_9BURK</name>
<comment type="caution">
    <text evidence="1">The sequence shown here is derived from an EMBL/GenBank/DDBJ whole genome shotgun (WGS) entry which is preliminary data.</text>
</comment>
<organism evidence="1 2">
    <name type="scientific">Burkholderia multivorans CGD2</name>
    <dbReference type="NCBI Taxonomy" id="513052"/>
    <lineage>
        <taxon>Bacteria</taxon>
        <taxon>Pseudomonadati</taxon>
        <taxon>Pseudomonadota</taxon>
        <taxon>Betaproteobacteria</taxon>
        <taxon>Burkholderiales</taxon>
        <taxon>Burkholderiaceae</taxon>
        <taxon>Burkholderia</taxon>
        <taxon>Burkholderia cepacia complex</taxon>
    </lineage>
</organism>
<dbReference type="AlphaFoldDB" id="B9BI77"/>